<comment type="caution">
    <text evidence="1">The sequence shown here is derived from an EMBL/GenBank/DDBJ whole genome shotgun (WGS) entry which is preliminary data.</text>
</comment>
<gene>
    <name evidence="1" type="ORF">SDC9_185488</name>
</gene>
<protein>
    <submittedName>
        <fullName evidence="1">Uncharacterized protein</fullName>
    </submittedName>
</protein>
<organism evidence="1">
    <name type="scientific">bioreactor metagenome</name>
    <dbReference type="NCBI Taxonomy" id="1076179"/>
    <lineage>
        <taxon>unclassified sequences</taxon>
        <taxon>metagenomes</taxon>
        <taxon>ecological metagenomes</taxon>
    </lineage>
</organism>
<dbReference type="EMBL" id="VSSQ01092914">
    <property type="protein sequence ID" value="MPN37967.1"/>
    <property type="molecule type" value="Genomic_DNA"/>
</dbReference>
<evidence type="ECO:0000313" key="1">
    <source>
        <dbReference type="EMBL" id="MPN37967.1"/>
    </source>
</evidence>
<name>A0A645HG03_9ZZZZ</name>
<sequence>MKGLAENIVTPNLGGVFLEFIGDVAGQIGALPLRTHQRCDFRIDVGTNHMNGRGAGFQLNAEQSSLLDQLRLFQSHLIH</sequence>
<reference evidence="1" key="1">
    <citation type="submission" date="2019-08" db="EMBL/GenBank/DDBJ databases">
        <authorList>
            <person name="Kucharzyk K."/>
            <person name="Murdoch R.W."/>
            <person name="Higgins S."/>
            <person name="Loffler F."/>
        </authorList>
    </citation>
    <scope>NUCLEOTIDE SEQUENCE</scope>
</reference>
<accession>A0A645HG03</accession>
<dbReference type="AlphaFoldDB" id="A0A645HG03"/>
<proteinExistence type="predicted"/>